<evidence type="ECO:0000256" key="2">
    <source>
        <dbReference type="ARBA" id="ARBA00004514"/>
    </source>
</evidence>
<evidence type="ECO:0000256" key="3">
    <source>
        <dbReference type="ARBA" id="ARBA00004906"/>
    </source>
</evidence>
<evidence type="ECO:0000256" key="1">
    <source>
        <dbReference type="ARBA" id="ARBA00000900"/>
    </source>
</evidence>
<dbReference type="UniPathway" id="UPA00143"/>
<reference evidence="18" key="1">
    <citation type="submission" date="2025-08" db="UniProtKB">
        <authorList>
            <consortium name="Ensembl"/>
        </authorList>
    </citation>
    <scope>IDENTIFICATION</scope>
</reference>
<dbReference type="Ensembl" id="ENSPKIT00000029241.1">
    <property type="protein sequence ID" value="ENSPKIP00000005247.1"/>
    <property type="gene ID" value="ENSPKIG00000021993.1"/>
</dbReference>
<evidence type="ECO:0000256" key="8">
    <source>
        <dbReference type="ARBA" id="ARBA00022679"/>
    </source>
</evidence>
<dbReference type="Pfam" id="PF23009">
    <property type="entry name" value="UBC_like"/>
    <property type="match status" value="1"/>
</dbReference>
<dbReference type="PANTHER" id="PTHR12389:SF0">
    <property type="entry name" value="E3 UBIQUITIN-PROTEIN LIGASE LISTERIN"/>
    <property type="match status" value="1"/>
</dbReference>
<comment type="function">
    <text evidence="15">E3 ubiquitin-protein ligase. Component of the ribosome quality control complex (RQC), a ribosome-associated complex that mediates ubiquitination and extraction of incompletely synthesized nascent chains for proteasomal degradation.</text>
</comment>
<dbReference type="Gene3D" id="1.25.10.10">
    <property type="entry name" value="Leucine-rich Repeat Variant"/>
    <property type="match status" value="1"/>
</dbReference>
<dbReference type="PANTHER" id="PTHR12389">
    <property type="entry name" value="ZINC FINGER PROTEIN 294"/>
    <property type="match status" value="1"/>
</dbReference>
<evidence type="ECO:0000256" key="4">
    <source>
        <dbReference type="ARBA" id="ARBA00007997"/>
    </source>
</evidence>
<evidence type="ECO:0000313" key="18">
    <source>
        <dbReference type="Ensembl" id="ENSPKIP00000005247.1"/>
    </source>
</evidence>
<keyword evidence="13 15" id="KW-0862">Zinc</keyword>
<dbReference type="InterPro" id="IPR013083">
    <property type="entry name" value="Znf_RING/FYVE/PHD"/>
</dbReference>
<dbReference type="Pfam" id="PF22958">
    <property type="entry name" value="Ltn1_1st"/>
    <property type="match status" value="1"/>
</dbReference>
<proteinExistence type="inferred from homology"/>
<dbReference type="GO" id="GO:0016567">
    <property type="term" value="P:protein ubiquitination"/>
    <property type="evidence" value="ECO:0007669"/>
    <property type="project" value="UniProtKB-UniPathway"/>
</dbReference>
<dbReference type="GO" id="GO:1990116">
    <property type="term" value="P:ribosome-associated ubiquitin-dependent protein catabolic process"/>
    <property type="evidence" value="ECO:0007669"/>
    <property type="project" value="UniProtKB-UniRule"/>
</dbReference>
<comment type="subcellular location">
    <subcellularLocation>
        <location evidence="2">Cytoplasm</location>
        <location evidence="2">Cytosol</location>
    </subcellularLocation>
</comment>
<protein>
    <recommendedName>
        <fullName evidence="6 15">E3 ubiquitin-protein ligase listerin</fullName>
        <ecNumber evidence="5 15">2.3.2.27</ecNumber>
    </recommendedName>
    <alternativeName>
        <fullName evidence="15">RING-type E3 ubiquitin transferase listerin</fullName>
    </alternativeName>
</protein>
<dbReference type="STRING" id="1676925.ENSPKIP00000005247"/>
<keyword evidence="11 14" id="KW-0863">Zinc-finger</keyword>
<dbReference type="GO" id="GO:0005829">
    <property type="term" value="C:cytosol"/>
    <property type="evidence" value="ECO:0007669"/>
    <property type="project" value="UniProtKB-SubCell"/>
</dbReference>
<dbReference type="InterPro" id="IPR054477">
    <property type="entry name" value="LTN1_E3_ligase_6th"/>
</dbReference>
<dbReference type="GO" id="GO:0072344">
    <property type="term" value="P:rescue of stalled ribosome"/>
    <property type="evidence" value="ECO:0007669"/>
    <property type="project" value="UniProtKB-UniRule"/>
</dbReference>
<dbReference type="GO" id="GO:0008270">
    <property type="term" value="F:zinc ion binding"/>
    <property type="evidence" value="ECO:0007669"/>
    <property type="project" value="UniProtKB-KW"/>
</dbReference>
<sequence>MGGKNKQRTKGNFRPSSSGRAAELLARETGAVPGFVGFSTSSSGDMGYVPAVHGADEIDSLVDADFRMVLRKLSKRDTVTKLKAVQEFGAMCQERESEIVKGVLPYWPRIYCRISLDHDRRVREATQQAFEQLILKVRRNLAPYLKSIMGHWLIAQCDTYPPAASAAVVAFQVAFPLNKQTEALSFCKEEVLSILLDNLLKETPETVSDPQTVPEEERTAKYTRLLTSSLLAVKKLLTSLPQRDLDPLAEKLAHLLAQSKFWKYGKHKSPQIRGAFFEAVSALCECTPQLILAESSRACPMVLLSIDDTDPVVLPALWEAVLHVLSSVPDCWLHVNARKGVLPKLWLLLREGGRGLATVLYPNLLPFISKLPQEVVDPGLDFYSTFFTSIIQGLSSERAACSPSESAAIISATMECLRYSVLQNATEDEEHRRVQNMMLRDQLLPLVDSAIGNSALQNGPLFPQVTHILASWEKRGGWGAGPPGEGGAEAADPTFCRLVSDLWEGLERLCVQRVDSEEAQQGALMGVAVLLRTMRDPRAGSGAIGRGKKAVKLCFADPDGEDGKQEVREEGKRTEEPPPLKSSRLEGLVCALAELAVTYVTERDSAHHLRFLSALLRSFASPRLFQALLDADVEADRGMDSSLEGLRKPGEALTQNPAVLFLLRKVVVWLRREREEDTELLVSMVFSSLLCCSTQEEKTLILNHMTNMDLSWGVLLQIIQKACADTDLLDAAASWMKGPVLGEKLVQLAGRLCTAGLRGPMGVSPSTGSHTHSWALVSLVLSQQLNNEAVIGESYVEKIIEQLHSTLSEAKGLLDAGDMEPLVSFICDVASNFFSSMKGCLQLVSAEDLLLTLFQLCAQDQDATRLSDSSLLKLRHACFTGASSLVGHSDPEIRKGSFLYGAALWVKNQLFSCTFGKKSLQVLIAAVQNLAETVINAGQRGPHLLVQFISHLTPTEEEWRKMRQALPPQWVKRPLLSGRLRITCDYPPADVWKLRASPRLPSHLSTVALLGQLLCMVPEEQQGVASLWPPDAKHTVSEVLYALQWCEEMEGSPVVVSEFCGMLRELNVTAERLRHKGGCEVLETLFERSRNEGALWSLTLESYIQSEVESADVQKLCKSVESLFPLTEPGLCTAQVLCPSLSPEERGHMATLSVAALLDWHCGSQDNEHVATANLAALHCCLRAGTEVGAEVLQGVMAMLMEWRNSKEERFLFGSDLKKVPAGLLSLNVEMGRFLCWGVTQCSEILLDTQWDFLLCSMLAWLETVTENTASFWNPWVQLFVCENCDLIVQLSQFFSSPPAGAADQIPANLTSEWEEFFLEGIHTRLLPLLVTITEEFPDPDDALFPLPVLGAVGEVLCYVPVQMVMQNKLPPRFVVAQRTNLPEPLQTLLNTLAPLLLFKARPVQLAVFHVLHKVMPELPKYDVDSNNARCEDDNDEEEPSLSPPAALMSILVAMEELMDGVLGALQVGEFAVVQPLSDESCCILGYLLIWKLILTFFKASSSQLRVQYSQYLRKSGSLHCLLQHLFRLMPENPVLPGQPAESGARDAKTLFTEALELSVRGSKGLERELAHLACSVYYATLKDMPAMVRLWWNGQDKRVSAAVDRFTSKYVSGVLSSQEIAAVHGSTQTFENMTVKARSAAREAIATYSVDDIFIELVIQLPLNYPLGSISVESGRRVGVSAQQWRNWTLQLSTYLTHQNGSIMEGLALWKNNVDKRFEGVEDCMICFSVIHGSNYSLPKKACRTCKKKFHSACLYKWFTSSNKSTCPLCRETFF</sequence>
<name>A0A3B3QER6_9TELE</name>
<feature type="region of interest" description="Disordered" evidence="16">
    <location>
        <begin position="1"/>
        <end position="20"/>
    </location>
</feature>
<evidence type="ECO:0000256" key="10">
    <source>
        <dbReference type="ARBA" id="ARBA00022737"/>
    </source>
</evidence>
<evidence type="ECO:0000256" key="9">
    <source>
        <dbReference type="ARBA" id="ARBA00022723"/>
    </source>
</evidence>
<keyword evidence="8 15" id="KW-0808">Transferase</keyword>
<keyword evidence="12 15" id="KW-0833">Ubl conjugation pathway</keyword>
<feature type="region of interest" description="Disordered" evidence="16">
    <location>
        <begin position="557"/>
        <end position="581"/>
    </location>
</feature>
<dbReference type="Gene3D" id="3.30.40.10">
    <property type="entry name" value="Zinc/RING finger domain, C3HC4 (zinc finger)"/>
    <property type="match status" value="1"/>
</dbReference>
<evidence type="ECO:0000256" key="15">
    <source>
        <dbReference type="RuleBase" id="RU367090"/>
    </source>
</evidence>
<dbReference type="GO" id="GO:1990112">
    <property type="term" value="C:RQC complex"/>
    <property type="evidence" value="ECO:0007669"/>
    <property type="project" value="UniProtKB-UniRule"/>
</dbReference>
<dbReference type="InterPro" id="IPR016024">
    <property type="entry name" value="ARM-type_fold"/>
</dbReference>
<evidence type="ECO:0000259" key="17">
    <source>
        <dbReference type="PROSITE" id="PS50089"/>
    </source>
</evidence>
<dbReference type="InterPro" id="IPR054476">
    <property type="entry name" value="Ltn1_N"/>
</dbReference>
<dbReference type="FunFam" id="1.25.10.10:FF:001251">
    <property type="entry name" value="Predicted protein"/>
    <property type="match status" value="1"/>
</dbReference>
<dbReference type="Pfam" id="PF13639">
    <property type="entry name" value="zf-RING_2"/>
    <property type="match status" value="1"/>
</dbReference>
<evidence type="ECO:0000313" key="19">
    <source>
        <dbReference type="Proteomes" id="UP000261540"/>
    </source>
</evidence>
<dbReference type="SMART" id="SM00744">
    <property type="entry name" value="RINGv"/>
    <property type="match status" value="1"/>
</dbReference>
<evidence type="ECO:0000256" key="7">
    <source>
        <dbReference type="ARBA" id="ARBA00022490"/>
    </source>
</evidence>
<dbReference type="GO" id="GO:0043023">
    <property type="term" value="F:ribosomal large subunit binding"/>
    <property type="evidence" value="ECO:0007669"/>
    <property type="project" value="TreeGrafter"/>
</dbReference>
<feature type="compositionally biased region" description="Basic and acidic residues" evidence="16">
    <location>
        <begin position="561"/>
        <end position="578"/>
    </location>
</feature>
<keyword evidence="19" id="KW-1185">Reference proteome</keyword>
<dbReference type="Pfam" id="PF22999">
    <property type="entry name" value="LTN1_E3_ligase_6th"/>
    <property type="match status" value="1"/>
</dbReference>
<comment type="similarity">
    <text evidence="4 15">Belongs to the LTN1 family.</text>
</comment>
<evidence type="ECO:0000256" key="11">
    <source>
        <dbReference type="ARBA" id="ARBA00022771"/>
    </source>
</evidence>
<accession>A0A3B3QER6</accession>
<reference evidence="18" key="2">
    <citation type="submission" date="2025-09" db="UniProtKB">
        <authorList>
            <consortium name="Ensembl"/>
        </authorList>
    </citation>
    <scope>IDENTIFICATION</scope>
</reference>
<dbReference type="SUPFAM" id="SSF57850">
    <property type="entry name" value="RING/U-box"/>
    <property type="match status" value="1"/>
</dbReference>
<dbReference type="InterPro" id="IPR054478">
    <property type="entry name" value="LTN1_UBC"/>
</dbReference>
<dbReference type="InterPro" id="IPR039804">
    <property type="entry name" value="RING-CH-C4HC3_LTN1"/>
</dbReference>
<dbReference type="EC" id="2.3.2.27" evidence="5 15"/>
<comment type="subunit">
    <text evidence="15">Component of the ribosome quality control complex (RQC).</text>
</comment>
<comment type="pathway">
    <text evidence="3 15">Protein modification; protein ubiquitination.</text>
</comment>
<dbReference type="InterPro" id="IPR011989">
    <property type="entry name" value="ARM-like"/>
</dbReference>
<evidence type="ECO:0000256" key="5">
    <source>
        <dbReference type="ARBA" id="ARBA00012483"/>
    </source>
</evidence>
<dbReference type="GeneTree" id="ENSGT00390000016055"/>
<feature type="compositionally biased region" description="Basic residues" evidence="16">
    <location>
        <begin position="1"/>
        <end position="11"/>
    </location>
</feature>
<evidence type="ECO:0000256" key="6">
    <source>
        <dbReference type="ARBA" id="ARBA00017157"/>
    </source>
</evidence>
<organism evidence="18 19">
    <name type="scientific">Paramormyrops kingsleyae</name>
    <dbReference type="NCBI Taxonomy" id="1676925"/>
    <lineage>
        <taxon>Eukaryota</taxon>
        <taxon>Metazoa</taxon>
        <taxon>Chordata</taxon>
        <taxon>Craniata</taxon>
        <taxon>Vertebrata</taxon>
        <taxon>Euteleostomi</taxon>
        <taxon>Actinopterygii</taxon>
        <taxon>Neopterygii</taxon>
        <taxon>Teleostei</taxon>
        <taxon>Osteoglossocephala</taxon>
        <taxon>Osteoglossomorpha</taxon>
        <taxon>Osteoglossiformes</taxon>
        <taxon>Mormyridae</taxon>
        <taxon>Paramormyrops</taxon>
    </lineage>
</organism>
<dbReference type="Proteomes" id="UP000261540">
    <property type="component" value="Unplaced"/>
</dbReference>
<dbReference type="FunFam" id="3.30.40.10:FF:000038">
    <property type="entry name" value="E3 ubiquitin-protein ligase listerin"/>
    <property type="match status" value="1"/>
</dbReference>
<comment type="catalytic activity">
    <reaction evidence="1 15">
        <text>S-ubiquitinyl-[E2 ubiquitin-conjugating enzyme]-L-cysteine + [acceptor protein]-L-lysine = [E2 ubiquitin-conjugating enzyme]-L-cysteine + N(6)-ubiquitinyl-[acceptor protein]-L-lysine.</text>
        <dbReference type="EC" id="2.3.2.27"/>
    </reaction>
</comment>
<evidence type="ECO:0000256" key="12">
    <source>
        <dbReference type="ARBA" id="ARBA00022786"/>
    </source>
</evidence>
<dbReference type="PROSITE" id="PS50089">
    <property type="entry name" value="ZF_RING_2"/>
    <property type="match status" value="1"/>
</dbReference>
<keyword evidence="10" id="KW-0677">Repeat</keyword>
<dbReference type="InterPro" id="IPR001841">
    <property type="entry name" value="Znf_RING"/>
</dbReference>
<dbReference type="SUPFAM" id="SSF48371">
    <property type="entry name" value="ARM repeat"/>
    <property type="match status" value="1"/>
</dbReference>
<evidence type="ECO:0000256" key="16">
    <source>
        <dbReference type="SAM" id="MobiDB-lite"/>
    </source>
</evidence>
<dbReference type="GO" id="GO:0061630">
    <property type="term" value="F:ubiquitin protein ligase activity"/>
    <property type="evidence" value="ECO:0007669"/>
    <property type="project" value="UniProtKB-UniRule"/>
</dbReference>
<evidence type="ECO:0000256" key="13">
    <source>
        <dbReference type="ARBA" id="ARBA00022833"/>
    </source>
</evidence>
<dbReference type="InterPro" id="IPR011016">
    <property type="entry name" value="Znf_RING-CH"/>
</dbReference>
<evidence type="ECO:0000256" key="14">
    <source>
        <dbReference type="PROSITE-ProRule" id="PRU00175"/>
    </source>
</evidence>
<dbReference type="InterPro" id="IPR039795">
    <property type="entry name" value="LTN1/Rkr1"/>
</dbReference>
<keyword evidence="7" id="KW-0963">Cytoplasm</keyword>
<keyword evidence="9 15" id="KW-0479">Metal-binding</keyword>
<dbReference type="CDD" id="cd16491">
    <property type="entry name" value="RING-CH-C4HC3_LTN1"/>
    <property type="match status" value="1"/>
</dbReference>
<feature type="domain" description="RING-type" evidence="17">
    <location>
        <begin position="1725"/>
        <end position="1772"/>
    </location>
</feature>